<keyword evidence="5 6" id="KW-0067">ATP-binding</keyword>
<dbReference type="CDD" id="cd02027">
    <property type="entry name" value="APSK"/>
    <property type="match status" value="1"/>
</dbReference>
<evidence type="ECO:0000256" key="3">
    <source>
        <dbReference type="ARBA" id="ARBA00022679"/>
    </source>
</evidence>
<dbReference type="GO" id="GO:0010134">
    <property type="term" value="P:sulfate assimilation via adenylyl sulfate reduction"/>
    <property type="evidence" value="ECO:0007669"/>
    <property type="project" value="TreeGrafter"/>
</dbReference>
<gene>
    <name evidence="8" type="ORF">SAMN02745166_00329</name>
</gene>
<keyword evidence="9" id="KW-1185">Reference proteome</keyword>
<dbReference type="EC" id="2.7.1.25" evidence="2 6"/>
<evidence type="ECO:0000256" key="1">
    <source>
        <dbReference type="ARBA" id="ARBA00001823"/>
    </source>
</evidence>
<dbReference type="GO" id="GO:0005737">
    <property type="term" value="C:cytoplasm"/>
    <property type="evidence" value="ECO:0007669"/>
    <property type="project" value="TreeGrafter"/>
</dbReference>
<evidence type="ECO:0000256" key="6">
    <source>
        <dbReference type="RuleBase" id="RU004347"/>
    </source>
</evidence>
<dbReference type="GO" id="GO:0004781">
    <property type="term" value="F:sulfate adenylyltransferase (ATP) activity"/>
    <property type="evidence" value="ECO:0007669"/>
    <property type="project" value="TreeGrafter"/>
</dbReference>
<evidence type="ECO:0000256" key="5">
    <source>
        <dbReference type="ARBA" id="ARBA00022840"/>
    </source>
</evidence>
<comment type="similarity">
    <text evidence="6">Belongs to the APS kinase family.</text>
</comment>
<dbReference type="Pfam" id="PF01583">
    <property type="entry name" value="APS_kinase"/>
    <property type="match status" value="1"/>
</dbReference>
<comment type="function">
    <text evidence="6">Catalyzes the synthesis of activated sulfate.</text>
</comment>
<dbReference type="InterPro" id="IPR002891">
    <property type="entry name" value="APS"/>
</dbReference>
<dbReference type="GO" id="GO:0005524">
    <property type="term" value="F:ATP binding"/>
    <property type="evidence" value="ECO:0007669"/>
    <property type="project" value="UniProtKB-KW"/>
</dbReference>
<dbReference type="SUPFAM" id="SSF52540">
    <property type="entry name" value="P-loop containing nucleoside triphosphate hydrolases"/>
    <property type="match status" value="1"/>
</dbReference>
<feature type="domain" description="APS kinase" evidence="7">
    <location>
        <begin position="8"/>
        <end position="154"/>
    </location>
</feature>
<reference evidence="9" key="1">
    <citation type="submission" date="2017-02" db="EMBL/GenBank/DDBJ databases">
        <authorList>
            <person name="Varghese N."/>
            <person name="Submissions S."/>
        </authorList>
    </citation>
    <scope>NUCLEOTIDE SEQUENCE [LARGE SCALE GENOMIC DNA]</scope>
    <source>
        <strain evidence="9">ATCC 700200</strain>
    </source>
</reference>
<dbReference type="GO" id="GO:0004020">
    <property type="term" value="F:adenylylsulfate kinase activity"/>
    <property type="evidence" value="ECO:0007669"/>
    <property type="project" value="UniProtKB-EC"/>
</dbReference>
<name>A0A1T4WIJ9_9BACT</name>
<comment type="catalytic activity">
    <reaction evidence="1 6">
        <text>adenosine 5'-phosphosulfate + ATP = 3'-phosphoadenylyl sulfate + ADP + H(+)</text>
        <dbReference type="Rhea" id="RHEA:24152"/>
        <dbReference type="ChEBI" id="CHEBI:15378"/>
        <dbReference type="ChEBI" id="CHEBI:30616"/>
        <dbReference type="ChEBI" id="CHEBI:58243"/>
        <dbReference type="ChEBI" id="CHEBI:58339"/>
        <dbReference type="ChEBI" id="CHEBI:456216"/>
        <dbReference type="EC" id="2.7.1.25"/>
    </reaction>
</comment>
<dbReference type="RefSeq" id="WP_078811554.1">
    <property type="nucleotide sequence ID" value="NZ_FUYE01000001.1"/>
</dbReference>
<protein>
    <recommendedName>
        <fullName evidence="2 6">Adenylyl-sulfate kinase</fullName>
        <ecNumber evidence="2 6">2.7.1.25</ecNumber>
    </recommendedName>
</protein>
<accession>A0A1T4WIJ9</accession>
<dbReference type="NCBIfam" id="TIGR00455">
    <property type="entry name" value="apsK"/>
    <property type="match status" value="1"/>
</dbReference>
<dbReference type="EMBL" id="FUYE01000001">
    <property type="protein sequence ID" value="SKA77164.1"/>
    <property type="molecule type" value="Genomic_DNA"/>
</dbReference>
<dbReference type="InterPro" id="IPR027417">
    <property type="entry name" value="P-loop_NTPase"/>
</dbReference>
<sequence length="193" mass="21596">MHTFNYKVVWILGLPSAGKSTLARSLQVRIHEIGLGCLMLDGDELRAGLSKNLGFSASDREENIRRAAEIAHLSAKSGILSVAAFITPQEVHRNVAQFILKDVPVLWVWAKCSREVCYQRDVKGLYRKHANGHLSNLTGADGEFEDPPSSFLQIDTENNDIEDSTNLIWNQLFCLDKPGCERGGTFRQDKVLR</sequence>
<dbReference type="PANTHER" id="PTHR42700:SF1">
    <property type="entry name" value="SULFATE ADENYLYLTRANSFERASE"/>
    <property type="match status" value="1"/>
</dbReference>
<evidence type="ECO:0000256" key="2">
    <source>
        <dbReference type="ARBA" id="ARBA00012121"/>
    </source>
</evidence>
<dbReference type="GO" id="GO:0070814">
    <property type="term" value="P:hydrogen sulfide biosynthetic process"/>
    <property type="evidence" value="ECO:0007669"/>
    <property type="project" value="UniProtKB-UniPathway"/>
</dbReference>
<dbReference type="AlphaFoldDB" id="A0A1T4WIJ9"/>
<comment type="pathway">
    <text evidence="6">Sulfur metabolism; hydrogen sulfide biosynthesis; sulfite from sulfate: step 2/3.</text>
</comment>
<evidence type="ECO:0000313" key="8">
    <source>
        <dbReference type="EMBL" id="SKA77164.1"/>
    </source>
</evidence>
<keyword evidence="3 6" id="KW-0808">Transferase</keyword>
<organism evidence="8 9">
    <name type="scientific">Prosthecobacter debontii</name>
    <dbReference type="NCBI Taxonomy" id="48467"/>
    <lineage>
        <taxon>Bacteria</taxon>
        <taxon>Pseudomonadati</taxon>
        <taxon>Verrucomicrobiota</taxon>
        <taxon>Verrucomicrobiia</taxon>
        <taxon>Verrucomicrobiales</taxon>
        <taxon>Verrucomicrobiaceae</taxon>
        <taxon>Prosthecobacter</taxon>
    </lineage>
</organism>
<dbReference type="GO" id="GO:0019379">
    <property type="term" value="P:sulfate assimilation, phosphoadenylyl sulfate reduction by phosphoadenylyl-sulfate reductase (thioredoxin)"/>
    <property type="evidence" value="ECO:0007669"/>
    <property type="project" value="TreeGrafter"/>
</dbReference>
<dbReference type="Gene3D" id="3.40.50.300">
    <property type="entry name" value="P-loop containing nucleotide triphosphate hydrolases"/>
    <property type="match status" value="1"/>
</dbReference>
<dbReference type="OrthoDB" id="9804504at2"/>
<dbReference type="InterPro" id="IPR050512">
    <property type="entry name" value="Sulf_AdTrans/APS_kinase"/>
</dbReference>
<evidence type="ECO:0000256" key="4">
    <source>
        <dbReference type="ARBA" id="ARBA00022741"/>
    </source>
</evidence>
<dbReference type="UniPathway" id="UPA00140">
    <property type="reaction ID" value="UER00205"/>
</dbReference>
<keyword evidence="4 6" id="KW-0547">Nucleotide-binding</keyword>
<dbReference type="STRING" id="48467.SAMN02745166_00329"/>
<dbReference type="PANTHER" id="PTHR42700">
    <property type="entry name" value="SULFATE ADENYLYLTRANSFERASE"/>
    <property type="match status" value="1"/>
</dbReference>
<proteinExistence type="inferred from homology"/>
<evidence type="ECO:0000259" key="7">
    <source>
        <dbReference type="Pfam" id="PF01583"/>
    </source>
</evidence>
<evidence type="ECO:0000313" key="9">
    <source>
        <dbReference type="Proteomes" id="UP000190774"/>
    </source>
</evidence>
<keyword evidence="6 8" id="KW-0418">Kinase</keyword>
<dbReference type="InterPro" id="IPR059117">
    <property type="entry name" value="APS_kinase_dom"/>
</dbReference>
<dbReference type="Proteomes" id="UP000190774">
    <property type="component" value="Unassembled WGS sequence"/>
</dbReference>